<dbReference type="EMBL" id="CP049869">
    <property type="protein sequence ID" value="QIK78028.1"/>
    <property type="molecule type" value="Genomic_DNA"/>
</dbReference>
<dbReference type="AlphaFoldDB" id="A0A6G7YMR4"/>
<evidence type="ECO:0000313" key="1">
    <source>
        <dbReference type="EMBL" id="QIK78028.1"/>
    </source>
</evidence>
<dbReference type="Proteomes" id="UP000503222">
    <property type="component" value="Chromosome"/>
</dbReference>
<accession>A0A6G7YMR4</accession>
<protein>
    <submittedName>
        <fullName evidence="1">Uncharacterized protein</fullName>
    </submittedName>
</protein>
<keyword evidence="2" id="KW-1185">Reference proteome</keyword>
<gene>
    <name evidence="1" type="ORF">G7077_02990</name>
</gene>
<proteinExistence type="predicted"/>
<reference evidence="1 2" key="1">
    <citation type="submission" date="2020-03" db="EMBL/GenBank/DDBJ databases">
        <title>Sphingomonas sp. nov., isolated from fish.</title>
        <authorList>
            <person name="Hyun D.-W."/>
            <person name="Bae J.-W."/>
        </authorList>
    </citation>
    <scope>NUCLEOTIDE SEQUENCE [LARGE SCALE GENOMIC DNA]</scope>
    <source>
        <strain evidence="1 2">HDW15B</strain>
    </source>
</reference>
<dbReference type="KEGG" id="spii:G7077_02990"/>
<organism evidence="1 2">
    <name type="scientific">Sphingomonas piscis</name>
    <dbReference type="NCBI Taxonomy" id="2714943"/>
    <lineage>
        <taxon>Bacteria</taxon>
        <taxon>Pseudomonadati</taxon>
        <taxon>Pseudomonadota</taxon>
        <taxon>Alphaproteobacteria</taxon>
        <taxon>Sphingomonadales</taxon>
        <taxon>Sphingomonadaceae</taxon>
        <taxon>Sphingomonas</taxon>
    </lineage>
</organism>
<sequence>MRETLVRLVRQDGSACDVPVSSYSLKRCEIPHELPVGEAISVEFTDLALLLGNVVSTAAGRSEVRFVDGFQH</sequence>
<name>A0A6G7YMR4_9SPHN</name>
<evidence type="ECO:0000313" key="2">
    <source>
        <dbReference type="Proteomes" id="UP000503222"/>
    </source>
</evidence>
<dbReference type="RefSeq" id="WP_166410422.1">
    <property type="nucleotide sequence ID" value="NZ_CP049869.1"/>
</dbReference>